<organism evidence="1 2">
    <name type="scientific">Phlebiopsis gigantea (strain 11061_1 CR5-6)</name>
    <name type="common">White-rot fungus</name>
    <name type="synonym">Peniophora gigantea</name>
    <dbReference type="NCBI Taxonomy" id="745531"/>
    <lineage>
        <taxon>Eukaryota</taxon>
        <taxon>Fungi</taxon>
        <taxon>Dikarya</taxon>
        <taxon>Basidiomycota</taxon>
        <taxon>Agaricomycotina</taxon>
        <taxon>Agaricomycetes</taxon>
        <taxon>Polyporales</taxon>
        <taxon>Phanerochaetaceae</taxon>
        <taxon>Phlebiopsis</taxon>
    </lineage>
</organism>
<evidence type="ECO:0008006" key="3">
    <source>
        <dbReference type="Google" id="ProtNLM"/>
    </source>
</evidence>
<protein>
    <recommendedName>
        <fullName evidence="3">DRBM domain-containing protein</fullName>
    </recommendedName>
</protein>
<accession>A0A0C3SFA0</accession>
<dbReference type="OrthoDB" id="2779329at2759"/>
<dbReference type="HOGENOM" id="CLU_172700_2_0_1"/>
<dbReference type="Proteomes" id="UP000053257">
    <property type="component" value="Unassembled WGS sequence"/>
</dbReference>
<proteinExistence type="predicted"/>
<keyword evidence="2" id="KW-1185">Reference proteome</keyword>
<name>A0A0C3SFA0_PHLG1</name>
<dbReference type="EMBL" id="KN840444">
    <property type="protein sequence ID" value="KIP11720.1"/>
    <property type="molecule type" value="Genomic_DNA"/>
</dbReference>
<gene>
    <name evidence="1" type="ORF">PHLGIDRAFT_114299</name>
</gene>
<sequence length="82" mass="9444">MSGDHWRLKLNNLMQATYGVQNLRWEQYQAGPQHTAPWTAIAYIRNVEWGRGSSHILADAKEAAAQMAYRALYKEVYGTYPQ</sequence>
<reference evidence="1 2" key="1">
    <citation type="journal article" date="2014" name="PLoS Genet.">
        <title>Analysis of the Phlebiopsis gigantea genome, transcriptome and secretome provides insight into its pioneer colonization strategies of wood.</title>
        <authorList>
            <person name="Hori C."/>
            <person name="Ishida T."/>
            <person name="Igarashi K."/>
            <person name="Samejima M."/>
            <person name="Suzuki H."/>
            <person name="Master E."/>
            <person name="Ferreira P."/>
            <person name="Ruiz-Duenas F.J."/>
            <person name="Held B."/>
            <person name="Canessa P."/>
            <person name="Larrondo L.F."/>
            <person name="Schmoll M."/>
            <person name="Druzhinina I.S."/>
            <person name="Kubicek C.P."/>
            <person name="Gaskell J.A."/>
            <person name="Kersten P."/>
            <person name="St John F."/>
            <person name="Glasner J."/>
            <person name="Sabat G."/>
            <person name="Splinter BonDurant S."/>
            <person name="Syed K."/>
            <person name="Yadav J."/>
            <person name="Mgbeahuruike A.C."/>
            <person name="Kovalchuk A."/>
            <person name="Asiegbu F.O."/>
            <person name="Lackner G."/>
            <person name="Hoffmeister D."/>
            <person name="Rencoret J."/>
            <person name="Gutierrez A."/>
            <person name="Sun H."/>
            <person name="Lindquist E."/>
            <person name="Barry K."/>
            <person name="Riley R."/>
            <person name="Grigoriev I.V."/>
            <person name="Henrissat B."/>
            <person name="Kues U."/>
            <person name="Berka R.M."/>
            <person name="Martinez A.T."/>
            <person name="Covert S.F."/>
            <person name="Blanchette R.A."/>
            <person name="Cullen D."/>
        </authorList>
    </citation>
    <scope>NUCLEOTIDE SEQUENCE [LARGE SCALE GENOMIC DNA]</scope>
    <source>
        <strain evidence="1 2">11061_1 CR5-6</strain>
    </source>
</reference>
<evidence type="ECO:0000313" key="1">
    <source>
        <dbReference type="EMBL" id="KIP11720.1"/>
    </source>
</evidence>
<dbReference type="SUPFAM" id="SSF54768">
    <property type="entry name" value="dsRNA-binding domain-like"/>
    <property type="match status" value="1"/>
</dbReference>
<evidence type="ECO:0000313" key="2">
    <source>
        <dbReference type="Proteomes" id="UP000053257"/>
    </source>
</evidence>
<dbReference type="Gene3D" id="3.30.160.20">
    <property type="match status" value="1"/>
</dbReference>
<dbReference type="AlphaFoldDB" id="A0A0C3SFA0"/>